<name>B9XB31_PEDPL</name>
<dbReference type="Proteomes" id="UP000003688">
    <property type="component" value="Unassembled WGS sequence"/>
</dbReference>
<gene>
    <name evidence="2" type="ORF">Cflav_PD5351</name>
</gene>
<reference evidence="2 3" key="1">
    <citation type="journal article" date="2011" name="J. Bacteriol.">
        <title>Genome sequence of 'Pedosphaera parvula' Ellin514, an aerobic Verrucomicrobial isolate from pasture soil.</title>
        <authorList>
            <person name="Kant R."/>
            <person name="van Passel M.W."/>
            <person name="Sangwan P."/>
            <person name="Palva A."/>
            <person name="Lucas S."/>
            <person name="Copeland A."/>
            <person name="Lapidus A."/>
            <person name="Glavina Del Rio T."/>
            <person name="Dalin E."/>
            <person name="Tice H."/>
            <person name="Bruce D."/>
            <person name="Goodwin L."/>
            <person name="Pitluck S."/>
            <person name="Chertkov O."/>
            <person name="Larimer F.W."/>
            <person name="Land M.L."/>
            <person name="Hauser L."/>
            <person name="Brettin T.S."/>
            <person name="Detter J.C."/>
            <person name="Han S."/>
            <person name="de Vos W.M."/>
            <person name="Janssen P.H."/>
            <person name="Smidt H."/>
        </authorList>
    </citation>
    <scope>NUCLEOTIDE SEQUENCE [LARGE SCALE GENOMIC DNA]</scope>
    <source>
        <strain evidence="2 3">Ellin514</strain>
    </source>
</reference>
<organism evidence="2 3">
    <name type="scientific">Pedosphaera parvula (strain Ellin514)</name>
    <dbReference type="NCBI Taxonomy" id="320771"/>
    <lineage>
        <taxon>Bacteria</taxon>
        <taxon>Pseudomonadati</taxon>
        <taxon>Verrucomicrobiota</taxon>
        <taxon>Pedosphaerae</taxon>
        <taxon>Pedosphaerales</taxon>
        <taxon>Pedosphaeraceae</taxon>
        <taxon>Pedosphaera</taxon>
    </lineage>
</organism>
<comment type="caution">
    <text evidence="2">The sequence shown here is derived from an EMBL/GenBank/DDBJ whole genome shotgun (WGS) entry which is preliminary data.</text>
</comment>
<dbReference type="Gene3D" id="3.40.80.10">
    <property type="entry name" value="Peptidoglycan recognition protein-like"/>
    <property type="match status" value="1"/>
</dbReference>
<dbReference type="SUPFAM" id="SSF55846">
    <property type="entry name" value="N-acetylmuramoyl-L-alanine amidase-like"/>
    <property type="match status" value="1"/>
</dbReference>
<dbReference type="Pfam" id="PF01510">
    <property type="entry name" value="Amidase_2"/>
    <property type="match status" value="1"/>
</dbReference>
<dbReference type="GO" id="GO:0008270">
    <property type="term" value="F:zinc ion binding"/>
    <property type="evidence" value="ECO:0007669"/>
    <property type="project" value="InterPro"/>
</dbReference>
<dbReference type="InterPro" id="IPR036505">
    <property type="entry name" value="Amidase/PGRP_sf"/>
</dbReference>
<accession>B9XB31</accession>
<evidence type="ECO:0000313" key="2">
    <source>
        <dbReference type="EMBL" id="EEF62716.1"/>
    </source>
</evidence>
<proteinExistence type="predicted"/>
<dbReference type="RefSeq" id="WP_007413029.1">
    <property type="nucleotide sequence ID" value="NZ_ABOX02000003.1"/>
</dbReference>
<feature type="domain" description="Peptidoglycan recognition protein family" evidence="1">
    <location>
        <begin position="33"/>
        <end position="190"/>
    </location>
</feature>
<keyword evidence="3" id="KW-1185">Reference proteome</keyword>
<protein>
    <submittedName>
        <fullName evidence="2">N-acetylmuramyl-L-alanine amidase, negative regulator of AmpC, AmpD</fullName>
    </submittedName>
</protein>
<dbReference type="STRING" id="320771.Cflav_PD5351"/>
<dbReference type="GO" id="GO:0009253">
    <property type="term" value="P:peptidoglycan catabolic process"/>
    <property type="evidence" value="ECO:0007669"/>
    <property type="project" value="InterPro"/>
</dbReference>
<sequence length="219" mass="24846">MKNDRVQTGILADHFSLLTSRRGFLKFFGVAGLAFASRGDLYAKGKPGNSVRFTKHVRERTRKLSVEQGRWQWIVGHHSAIKNGNAAIYDRAHRERGMENGLAYHFVIGNGIDSGDGEIEMGPRWLKQLQGGHVHREEINEVGIGICLVGNFEETKPTRNQLMAFRELMDYLRSEVVGKKIRFAVHREIDPGRTACPGRYFPTEQMHRLYGPFVPTNLA</sequence>
<dbReference type="AlphaFoldDB" id="B9XB31"/>
<dbReference type="SMART" id="SM00701">
    <property type="entry name" value="PGRP"/>
    <property type="match status" value="1"/>
</dbReference>
<evidence type="ECO:0000313" key="3">
    <source>
        <dbReference type="Proteomes" id="UP000003688"/>
    </source>
</evidence>
<dbReference type="EMBL" id="ABOX02000003">
    <property type="protein sequence ID" value="EEF62716.1"/>
    <property type="molecule type" value="Genomic_DNA"/>
</dbReference>
<dbReference type="OrthoDB" id="9811296at2"/>
<dbReference type="CDD" id="cd06583">
    <property type="entry name" value="PGRP"/>
    <property type="match status" value="1"/>
</dbReference>
<dbReference type="InterPro" id="IPR006619">
    <property type="entry name" value="PGRP_domain_met/bac"/>
</dbReference>
<dbReference type="GO" id="GO:0008745">
    <property type="term" value="F:N-acetylmuramoyl-L-alanine amidase activity"/>
    <property type="evidence" value="ECO:0007669"/>
    <property type="project" value="InterPro"/>
</dbReference>
<dbReference type="InterPro" id="IPR002502">
    <property type="entry name" value="Amidase_domain"/>
</dbReference>
<evidence type="ECO:0000259" key="1">
    <source>
        <dbReference type="SMART" id="SM00701"/>
    </source>
</evidence>